<evidence type="ECO:0000259" key="1">
    <source>
        <dbReference type="Pfam" id="PF13460"/>
    </source>
</evidence>
<feature type="domain" description="NAD(P)-binding" evidence="1">
    <location>
        <begin position="8"/>
        <end position="147"/>
    </location>
</feature>
<proteinExistence type="predicted"/>
<dbReference type="InterPro" id="IPR016040">
    <property type="entry name" value="NAD(P)-bd_dom"/>
</dbReference>
<dbReference type="Pfam" id="PF13460">
    <property type="entry name" value="NAD_binding_10"/>
    <property type="match status" value="1"/>
</dbReference>
<feature type="non-terminal residue" evidence="2">
    <location>
        <position position="1"/>
    </location>
</feature>
<organism evidence="2">
    <name type="scientific">hydrothermal vent metagenome</name>
    <dbReference type="NCBI Taxonomy" id="652676"/>
    <lineage>
        <taxon>unclassified sequences</taxon>
        <taxon>metagenomes</taxon>
        <taxon>ecological metagenomes</taxon>
    </lineage>
</organism>
<gene>
    <name evidence="2" type="ORF">MNBD_PLANCTO03-2332</name>
</gene>
<dbReference type="AlphaFoldDB" id="A0A3B1DN10"/>
<accession>A0A3B1DN10</accession>
<name>A0A3B1DN10_9ZZZZ</name>
<dbReference type="Gene3D" id="3.40.50.720">
    <property type="entry name" value="NAD(P)-binding Rossmann-like Domain"/>
    <property type="match status" value="1"/>
</dbReference>
<sequence>TPLHVVTGALGYTGRSVTEQLLGRGVRVRTLTNSPNRPNPFGDQLEIHPLAFDDPDALARSLEGAAVLYNTYWVRFNHRDFTFERAIAETKVLFEAACRAGVGRIVHVSILHARIADDLGYYHGKHQLEVALEASGVEHAILRPGVLFGRGDILVNNIAWMLRHLPVFGIFGDGRYRLRPLHVDDMATLMIDHAHREGYTSADAVGPEGFEFRELVRTIAGILGVRRPIVCVPPGLGYLVSKTLNPLVRDVTITREEIEGLMRGLLDSDAPAAGNTSLTEWTAEHAETLGKRYASEVGRRVKRDQAYEEI</sequence>
<reference evidence="2" key="1">
    <citation type="submission" date="2018-06" db="EMBL/GenBank/DDBJ databases">
        <authorList>
            <person name="Zhirakovskaya E."/>
        </authorList>
    </citation>
    <scope>NUCLEOTIDE SEQUENCE</scope>
</reference>
<evidence type="ECO:0000313" key="2">
    <source>
        <dbReference type="EMBL" id="VAX40321.1"/>
    </source>
</evidence>
<dbReference type="EMBL" id="UOGK01000375">
    <property type="protein sequence ID" value="VAX40321.1"/>
    <property type="molecule type" value="Genomic_DNA"/>
</dbReference>
<protein>
    <recommendedName>
        <fullName evidence="1">NAD(P)-binding domain-containing protein</fullName>
    </recommendedName>
</protein>
<dbReference type="SUPFAM" id="SSF51735">
    <property type="entry name" value="NAD(P)-binding Rossmann-fold domains"/>
    <property type="match status" value="1"/>
</dbReference>
<dbReference type="InterPro" id="IPR036291">
    <property type="entry name" value="NAD(P)-bd_dom_sf"/>
</dbReference>
<dbReference type="PANTHER" id="PTHR12126:SF11">
    <property type="entry name" value="NADH DEHYDROGENASE [UBIQUINONE] 1 ALPHA SUBCOMPLEX SUBUNIT 9, MITOCHONDRIAL"/>
    <property type="match status" value="1"/>
</dbReference>
<dbReference type="PANTHER" id="PTHR12126">
    <property type="entry name" value="NADH-UBIQUINONE OXIDOREDUCTASE 39 KDA SUBUNIT-RELATED"/>
    <property type="match status" value="1"/>
</dbReference>
<dbReference type="GO" id="GO:0044877">
    <property type="term" value="F:protein-containing complex binding"/>
    <property type="evidence" value="ECO:0007669"/>
    <property type="project" value="TreeGrafter"/>
</dbReference>
<dbReference type="InterPro" id="IPR051207">
    <property type="entry name" value="ComplexI_NDUFA9_subunit"/>
</dbReference>